<evidence type="ECO:0000313" key="8">
    <source>
        <dbReference type="EMBL" id="RST86748.1"/>
    </source>
</evidence>
<dbReference type="PANTHER" id="PTHR42920">
    <property type="entry name" value="OS03G0707200 PROTEIN-RELATED"/>
    <property type="match status" value="1"/>
</dbReference>
<dbReference type="Pfam" id="PF00892">
    <property type="entry name" value="EamA"/>
    <property type="match status" value="2"/>
</dbReference>
<name>A0A429YZJ1_9HYPH</name>
<dbReference type="PANTHER" id="PTHR42920:SF11">
    <property type="entry name" value="INNER MEMBRANE PROTEIN YTFF"/>
    <property type="match status" value="1"/>
</dbReference>
<keyword evidence="5 6" id="KW-0472">Membrane</keyword>
<feature type="transmembrane region" description="Helical" evidence="6">
    <location>
        <begin position="223"/>
        <end position="242"/>
    </location>
</feature>
<dbReference type="Proteomes" id="UP000278398">
    <property type="component" value="Unassembled WGS sequence"/>
</dbReference>
<feature type="transmembrane region" description="Helical" evidence="6">
    <location>
        <begin position="249"/>
        <end position="270"/>
    </location>
</feature>
<comment type="caution">
    <text evidence="8">The sequence shown here is derived from an EMBL/GenBank/DDBJ whole genome shotgun (WGS) entry which is preliminary data.</text>
</comment>
<feature type="domain" description="EamA" evidence="7">
    <location>
        <begin position="160"/>
        <end position="291"/>
    </location>
</feature>
<comment type="subcellular location">
    <subcellularLocation>
        <location evidence="1">Cell membrane</location>
        <topology evidence="1">Multi-pass membrane protein</topology>
    </subcellularLocation>
</comment>
<keyword evidence="3 6" id="KW-0812">Transmembrane</keyword>
<evidence type="ECO:0000256" key="3">
    <source>
        <dbReference type="ARBA" id="ARBA00022692"/>
    </source>
</evidence>
<proteinExistence type="predicted"/>
<keyword evidence="2" id="KW-1003">Cell membrane</keyword>
<dbReference type="GO" id="GO:0005886">
    <property type="term" value="C:plasma membrane"/>
    <property type="evidence" value="ECO:0007669"/>
    <property type="project" value="UniProtKB-SubCell"/>
</dbReference>
<feature type="transmembrane region" description="Helical" evidence="6">
    <location>
        <begin position="157"/>
        <end position="179"/>
    </location>
</feature>
<feature type="transmembrane region" description="Helical" evidence="6">
    <location>
        <begin position="191"/>
        <end position="211"/>
    </location>
</feature>
<evidence type="ECO:0000256" key="5">
    <source>
        <dbReference type="ARBA" id="ARBA00023136"/>
    </source>
</evidence>
<sequence>MTAPAERRGQGAGIALGFAATIFWAFYNVGTAIGRADGFSSADLAMLRFGIAAVLLAPLLLLRHGWREALPLKRILALTVLIGPPFAFLINTGYGIAPLAHAVVISPGVTMLTANALSAFVDGRAVPRQRRIGIVLLVAGLIAIAADQPATPPSGTPAWVGDLCFVASGSLWGLFTWLVGRWRLPAIETTAVVSLSAALCLLPVYLAVFGVPDHPPKAWAVQALYQGVLGGALAIIAFAGCVRRLGAGTAALFPALLPPAAVMLAIPLASQAPGSLQWLGVVLASGGLLVSLDIMRRR</sequence>
<feature type="transmembrane region" description="Helical" evidence="6">
    <location>
        <begin position="100"/>
        <end position="120"/>
    </location>
</feature>
<dbReference type="InterPro" id="IPR000620">
    <property type="entry name" value="EamA_dom"/>
</dbReference>
<accession>A0A429YZJ1</accession>
<dbReference type="InterPro" id="IPR051258">
    <property type="entry name" value="Diverse_Substrate_Transporter"/>
</dbReference>
<evidence type="ECO:0000256" key="1">
    <source>
        <dbReference type="ARBA" id="ARBA00004651"/>
    </source>
</evidence>
<keyword evidence="9" id="KW-1185">Reference proteome</keyword>
<dbReference type="SUPFAM" id="SSF103481">
    <property type="entry name" value="Multidrug resistance efflux transporter EmrE"/>
    <property type="match status" value="2"/>
</dbReference>
<protein>
    <submittedName>
        <fullName evidence="8">DMT family transporter</fullName>
    </submittedName>
</protein>
<dbReference type="EMBL" id="RWKW01000031">
    <property type="protein sequence ID" value="RST86748.1"/>
    <property type="molecule type" value="Genomic_DNA"/>
</dbReference>
<feature type="transmembrane region" description="Helical" evidence="6">
    <location>
        <begin position="12"/>
        <end position="33"/>
    </location>
</feature>
<feature type="transmembrane region" description="Helical" evidence="6">
    <location>
        <begin position="132"/>
        <end position="151"/>
    </location>
</feature>
<feature type="transmembrane region" description="Helical" evidence="6">
    <location>
        <begin position="75"/>
        <end position="94"/>
    </location>
</feature>
<evidence type="ECO:0000256" key="4">
    <source>
        <dbReference type="ARBA" id="ARBA00022989"/>
    </source>
</evidence>
<dbReference type="OrthoDB" id="7743310at2"/>
<dbReference type="AlphaFoldDB" id="A0A429YZJ1"/>
<evidence type="ECO:0000256" key="2">
    <source>
        <dbReference type="ARBA" id="ARBA00022475"/>
    </source>
</evidence>
<reference evidence="8 9" key="1">
    <citation type="submission" date="2018-12" db="EMBL/GenBank/DDBJ databases">
        <title>Mesorhizobium carbonis sp. nov., isolated from coal mine water.</title>
        <authorList>
            <person name="Xin W."/>
            <person name="Xu Z."/>
            <person name="Xiang F."/>
            <person name="Zhang J."/>
            <person name="Xi L."/>
            <person name="Liu J."/>
        </authorList>
    </citation>
    <scope>NUCLEOTIDE SEQUENCE [LARGE SCALE GENOMIC DNA]</scope>
    <source>
        <strain evidence="8 9">B2.3</strain>
    </source>
</reference>
<organism evidence="8 9">
    <name type="scientific">Aquibium carbonis</name>
    <dbReference type="NCBI Taxonomy" id="2495581"/>
    <lineage>
        <taxon>Bacteria</taxon>
        <taxon>Pseudomonadati</taxon>
        <taxon>Pseudomonadota</taxon>
        <taxon>Alphaproteobacteria</taxon>
        <taxon>Hyphomicrobiales</taxon>
        <taxon>Phyllobacteriaceae</taxon>
        <taxon>Aquibium</taxon>
    </lineage>
</organism>
<dbReference type="RefSeq" id="WP_126699264.1">
    <property type="nucleotide sequence ID" value="NZ_RWKW01000031.1"/>
</dbReference>
<feature type="transmembrane region" description="Helical" evidence="6">
    <location>
        <begin position="276"/>
        <end position="295"/>
    </location>
</feature>
<gene>
    <name evidence="8" type="ORF">EJC49_08555</name>
</gene>
<evidence type="ECO:0000259" key="7">
    <source>
        <dbReference type="Pfam" id="PF00892"/>
    </source>
</evidence>
<evidence type="ECO:0000313" key="9">
    <source>
        <dbReference type="Proteomes" id="UP000278398"/>
    </source>
</evidence>
<feature type="domain" description="EamA" evidence="7">
    <location>
        <begin position="12"/>
        <end position="144"/>
    </location>
</feature>
<feature type="transmembrane region" description="Helical" evidence="6">
    <location>
        <begin position="45"/>
        <end position="63"/>
    </location>
</feature>
<keyword evidence="4 6" id="KW-1133">Transmembrane helix</keyword>
<dbReference type="InterPro" id="IPR037185">
    <property type="entry name" value="EmrE-like"/>
</dbReference>
<evidence type="ECO:0000256" key="6">
    <source>
        <dbReference type="SAM" id="Phobius"/>
    </source>
</evidence>